<dbReference type="Proteomes" id="UP000256373">
    <property type="component" value="Unassembled WGS sequence"/>
</dbReference>
<dbReference type="Gene3D" id="3.40.630.30">
    <property type="match status" value="1"/>
</dbReference>
<dbReference type="Pfam" id="PF00583">
    <property type="entry name" value="Acetyltransf_1"/>
    <property type="match status" value="1"/>
</dbReference>
<dbReference type="EMBL" id="QNUL01000034">
    <property type="protein sequence ID" value="REA56797.1"/>
    <property type="molecule type" value="Genomic_DNA"/>
</dbReference>
<protein>
    <submittedName>
        <fullName evidence="3">GNAT family N-acetyltransferase</fullName>
    </submittedName>
</protein>
<dbReference type="CDD" id="cd04301">
    <property type="entry name" value="NAT_SF"/>
    <property type="match status" value="1"/>
</dbReference>
<proteinExistence type="predicted"/>
<dbReference type="InterPro" id="IPR050769">
    <property type="entry name" value="NAT_camello-type"/>
</dbReference>
<dbReference type="PANTHER" id="PTHR13947">
    <property type="entry name" value="GNAT FAMILY N-ACETYLTRANSFERASE"/>
    <property type="match status" value="1"/>
</dbReference>
<sequence length="164" mass="18520">MIEIIPFKNEFQDQLVKLILDIQQLEFNVPITAADQPDLFTIDDFYRKSGGEFWVAVADGKVVGSIALIRIGNQAGVIRKMFVAKDFRGKESGIGQRLFDHMLAYCTENHIANLYLGTVSQLAAALRFYERNGFITISKDNLPADFPLMQVDNVFCKLTIQNQV</sequence>
<feature type="domain" description="N-acetyltransferase" evidence="2">
    <location>
        <begin position="2"/>
        <end position="161"/>
    </location>
</feature>
<organism evidence="3 4">
    <name type="scientific">Dyadobacter luteus</name>
    <dbReference type="NCBI Taxonomy" id="2259619"/>
    <lineage>
        <taxon>Bacteria</taxon>
        <taxon>Pseudomonadati</taxon>
        <taxon>Bacteroidota</taxon>
        <taxon>Cytophagia</taxon>
        <taxon>Cytophagales</taxon>
        <taxon>Spirosomataceae</taxon>
        <taxon>Dyadobacter</taxon>
    </lineage>
</organism>
<dbReference type="InterPro" id="IPR016181">
    <property type="entry name" value="Acyl_CoA_acyltransferase"/>
</dbReference>
<evidence type="ECO:0000259" key="2">
    <source>
        <dbReference type="PROSITE" id="PS51186"/>
    </source>
</evidence>
<name>A0A3D8Y4S1_9BACT</name>
<dbReference type="AlphaFoldDB" id="A0A3D8Y4S1"/>
<evidence type="ECO:0000256" key="1">
    <source>
        <dbReference type="ARBA" id="ARBA00022679"/>
    </source>
</evidence>
<keyword evidence="4" id="KW-1185">Reference proteome</keyword>
<dbReference type="SUPFAM" id="SSF55729">
    <property type="entry name" value="Acyl-CoA N-acyltransferases (Nat)"/>
    <property type="match status" value="1"/>
</dbReference>
<keyword evidence="1 3" id="KW-0808">Transferase</keyword>
<comment type="caution">
    <text evidence="3">The sequence shown here is derived from an EMBL/GenBank/DDBJ whole genome shotgun (WGS) entry which is preliminary data.</text>
</comment>
<dbReference type="PROSITE" id="PS51186">
    <property type="entry name" value="GNAT"/>
    <property type="match status" value="1"/>
</dbReference>
<reference evidence="3 4" key="1">
    <citation type="submission" date="2018-07" db="EMBL/GenBank/DDBJ databases">
        <title>Dyadobacter roseus sp. nov., isolated from rose rhizosphere soil.</title>
        <authorList>
            <person name="Chen L."/>
        </authorList>
    </citation>
    <scope>NUCLEOTIDE SEQUENCE [LARGE SCALE GENOMIC DNA]</scope>
    <source>
        <strain evidence="3 4">RS19</strain>
    </source>
</reference>
<accession>A0A3D8Y4S1</accession>
<dbReference type="PANTHER" id="PTHR13947:SF37">
    <property type="entry name" value="LD18367P"/>
    <property type="match status" value="1"/>
</dbReference>
<evidence type="ECO:0000313" key="4">
    <source>
        <dbReference type="Proteomes" id="UP000256373"/>
    </source>
</evidence>
<evidence type="ECO:0000313" key="3">
    <source>
        <dbReference type="EMBL" id="REA56797.1"/>
    </source>
</evidence>
<dbReference type="InterPro" id="IPR000182">
    <property type="entry name" value="GNAT_dom"/>
</dbReference>
<gene>
    <name evidence="3" type="ORF">DSL64_25890</name>
</gene>
<dbReference type="RefSeq" id="WP_115833865.1">
    <property type="nucleotide sequence ID" value="NZ_QNUL01000034.1"/>
</dbReference>
<dbReference type="OrthoDB" id="9799681at2"/>
<dbReference type="GO" id="GO:0008080">
    <property type="term" value="F:N-acetyltransferase activity"/>
    <property type="evidence" value="ECO:0007669"/>
    <property type="project" value="InterPro"/>
</dbReference>